<organism evidence="2 3">
    <name type="scientific">Candidatus Haliotispira prima</name>
    <dbReference type="NCBI Taxonomy" id="3034016"/>
    <lineage>
        <taxon>Bacteria</taxon>
        <taxon>Pseudomonadati</taxon>
        <taxon>Spirochaetota</taxon>
        <taxon>Spirochaetia</taxon>
        <taxon>Spirochaetales</taxon>
        <taxon>Spirochaetaceae</taxon>
        <taxon>Candidatus Haliotispira</taxon>
    </lineage>
</organism>
<protein>
    <recommendedName>
        <fullName evidence="4">HEAT repeat domain-containing protein</fullName>
    </recommendedName>
</protein>
<evidence type="ECO:0000256" key="1">
    <source>
        <dbReference type="SAM" id="Phobius"/>
    </source>
</evidence>
<dbReference type="Proteomes" id="UP001228690">
    <property type="component" value="Chromosome"/>
</dbReference>
<dbReference type="EMBL" id="CP123443">
    <property type="protein sequence ID" value="WGK69670.1"/>
    <property type="molecule type" value="Genomic_DNA"/>
</dbReference>
<evidence type="ECO:0000313" key="2">
    <source>
        <dbReference type="EMBL" id="WGK69670.1"/>
    </source>
</evidence>
<keyword evidence="1" id="KW-0472">Membrane</keyword>
<evidence type="ECO:0000313" key="3">
    <source>
        <dbReference type="Proteomes" id="UP001228690"/>
    </source>
</evidence>
<keyword evidence="1" id="KW-1133">Transmembrane helix</keyword>
<accession>A0ABY8MJ92</accession>
<dbReference type="RefSeq" id="WP_326927856.1">
    <property type="nucleotide sequence ID" value="NZ_CP123443.1"/>
</dbReference>
<keyword evidence="1" id="KW-0812">Transmembrane</keyword>
<reference evidence="2 3" key="1">
    <citation type="submission" date="2023-04" db="EMBL/GenBank/DDBJ databases">
        <title>Spirochaete genome identified in red abalone sample constitutes a novel genus.</title>
        <authorList>
            <person name="Sharma S.P."/>
            <person name="Purcell C.M."/>
            <person name="Hyde J.R."/>
            <person name="Severin A.J."/>
        </authorList>
    </citation>
    <scope>NUCLEOTIDE SEQUENCE [LARGE SCALE GENOMIC DNA]</scope>
    <source>
        <strain evidence="2 3">SP-2023</strain>
    </source>
</reference>
<gene>
    <name evidence="2" type="ORF">P0082_02060</name>
</gene>
<keyword evidence="3" id="KW-1185">Reference proteome</keyword>
<sequence>MSVDKKELIKFDKIVHYLFIGFWPSLISALFLLLFLSLLLPTTFLEAQDTEGEKNATAPTEDEIREQQQQNYLLNLIVYSDDLAEKRLSIQRLGQLVDQGKLKPDDRLTLSALMNLAQQGTIQKSYDTHGNLINDYYLVRADACNLLGKLGGKIARAGLLSIINNDVEPAVVAIAMENLVMVAPEGNPGIIGNIVDTFYKYHYTNRDNSLANSFLLVASKYAASSDGKLLSPFMLQAVHDISLPGNSYMAQLRAKARTLLLGWLGADYPIWNEIK</sequence>
<proteinExistence type="predicted"/>
<evidence type="ECO:0008006" key="4">
    <source>
        <dbReference type="Google" id="ProtNLM"/>
    </source>
</evidence>
<feature type="transmembrane region" description="Helical" evidence="1">
    <location>
        <begin position="14"/>
        <end position="40"/>
    </location>
</feature>
<name>A0ABY8MJ92_9SPIO</name>